<name>A0A6J4UG27_9BACT</name>
<dbReference type="EMBL" id="CADCWL010000019">
    <property type="protein sequence ID" value="CAA9547241.1"/>
    <property type="molecule type" value="Genomic_DNA"/>
</dbReference>
<sequence length="89" mass="8981">MNDATRRALRTLLQVGIGFVLAGGLAEVVNAYADEWAIAGANRMLVTAALTVAVTFAQNYAEDRGAIPAIGKAPASGGANPVPDDAGPS</sequence>
<evidence type="ECO:0000313" key="1">
    <source>
        <dbReference type="EMBL" id="CAA9547241.1"/>
    </source>
</evidence>
<organism evidence="1">
    <name type="scientific">uncultured Thermomicrobiales bacterium</name>
    <dbReference type="NCBI Taxonomy" id="1645740"/>
    <lineage>
        <taxon>Bacteria</taxon>
        <taxon>Pseudomonadati</taxon>
        <taxon>Thermomicrobiota</taxon>
        <taxon>Thermomicrobia</taxon>
        <taxon>Thermomicrobiales</taxon>
        <taxon>environmental samples</taxon>
    </lineage>
</organism>
<gene>
    <name evidence="1" type="ORF">AVDCRST_MAG19-473</name>
</gene>
<proteinExistence type="predicted"/>
<dbReference type="AlphaFoldDB" id="A0A6J4UG27"/>
<evidence type="ECO:0008006" key="2">
    <source>
        <dbReference type="Google" id="ProtNLM"/>
    </source>
</evidence>
<accession>A0A6J4UG27</accession>
<protein>
    <recommendedName>
        <fullName evidence="2">Holin</fullName>
    </recommendedName>
</protein>
<reference evidence="1" key="1">
    <citation type="submission" date="2020-02" db="EMBL/GenBank/DDBJ databases">
        <authorList>
            <person name="Meier V. D."/>
        </authorList>
    </citation>
    <scope>NUCLEOTIDE SEQUENCE</scope>
    <source>
        <strain evidence="1">AVDCRST_MAG19</strain>
    </source>
</reference>